<sequence length="103" mass="11619">MYNVNRSNSKAVLISQMLDYSNNYEILFYGVSRSEIESLGCSLKNLSDEQAYKIASNISERYGFDLVWNCPKPSWATKTFNGKKSHVPLKRASSNQPVLASAF</sequence>
<dbReference type="AlphaFoldDB" id="A0ABD7STI1"/>
<name>A0ABD7STI1_VIBCL</name>
<proteinExistence type="predicted"/>
<dbReference type="Proteomes" id="UP000323819">
    <property type="component" value="Unassembled WGS sequence"/>
</dbReference>
<comment type="caution">
    <text evidence="1">The sequence shown here is derived from an EMBL/GenBank/DDBJ whole genome shotgun (WGS) entry which is preliminary data.</text>
</comment>
<protein>
    <submittedName>
        <fullName evidence="1">Uncharacterized protein</fullName>
    </submittedName>
</protein>
<evidence type="ECO:0000313" key="1">
    <source>
        <dbReference type="EMBL" id="TXX67444.1"/>
    </source>
</evidence>
<organism evidence="1 2">
    <name type="scientific">Vibrio cholerae</name>
    <dbReference type="NCBI Taxonomy" id="666"/>
    <lineage>
        <taxon>Bacteria</taxon>
        <taxon>Pseudomonadati</taxon>
        <taxon>Pseudomonadota</taxon>
        <taxon>Gammaproteobacteria</taxon>
        <taxon>Vibrionales</taxon>
        <taxon>Vibrionaceae</taxon>
        <taxon>Vibrio</taxon>
    </lineage>
</organism>
<evidence type="ECO:0000313" key="2">
    <source>
        <dbReference type="Proteomes" id="UP000323819"/>
    </source>
</evidence>
<gene>
    <name evidence="1" type="ORF">FXF03_02365</name>
</gene>
<dbReference type="EMBL" id="VSIJ01000005">
    <property type="protein sequence ID" value="TXX67444.1"/>
    <property type="molecule type" value="Genomic_DNA"/>
</dbReference>
<reference evidence="1 2" key="1">
    <citation type="submission" date="2019-06" db="EMBL/GenBank/DDBJ databases">
        <title>Vibrio cholerae phylogeny based on whole-genome sequencing reveals genetic diversity and population strucutre.</title>
        <authorList>
            <person name="Zhiqiu Y."/>
            <person name="Bin L."/>
            <person name="Lingyan J."/>
        </authorList>
    </citation>
    <scope>NUCLEOTIDE SEQUENCE [LARGE SCALE GENOMIC DNA]</scope>
    <source>
        <strain evidence="1 2">N2814</strain>
    </source>
</reference>
<accession>A0ABD7STI1</accession>
<dbReference type="RefSeq" id="WP_044125914.1">
    <property type="nucleotide sequence ID" value="NZ_JAWWVO010000009.1"/>
</dbReference>